<feature type="region of interest" description="Disordered" evidence="1">
    <location>
        <begin position="1"/>
        <end position="62"/>
    </location>
</feature>
<dbReference type="HOGENOM" id="CLU_2183185_0_0_1"/>
<dbReference type="PANTHER" id="PTHR11780">
    <property type="entry name" value="NADH-UBIQUINONE OXIDOREDUCTASE FLAVOPROTEIN 1 NDUFV1"/>
    <property type="match status" value="1"/>
</dbReference>
<feature type="compositionally biased region" description="Polar residues" evidence="1">
    <location>
        <begin position="9"/>
        <end position="29"/>
    </location>
</feature>
<dbReference type="AlphaFoldDB" id="C6HIT7"/>
<evidence type="ECO:0000313" key="3">
    <source>
        <dbReference type="Proteomes" id="UP000002624"/>
    </source>
</evidence>
<proteinExistence type="predicted"/>
<reference evidence="3" key="1">
    <citation type="submission" date="2009-05" db="EMBL/GenBank/DDBJ databases">
        <title>The genome sequence of Ajellomyces capsulatus strain H143.</title>
        <authorList>
            <person name="Champion M."/>
            <person name="Cuomo C.A."/>
            <person name="Ma L.-J."/>
            <person name="Henn M.R."/>
            <person name="Sil A."/>
            <person name="Goldman B."/>
            <person name="Young S.K."/>
            <person name="Kodira C.D."/>
            <person name="Zeng Q."/>
            <person name="Koehrsen M."/>
            <person name="Alvarado L."/>
            <person name="Berlin A.M."/>
            <person name="Borenstein D."/>
            <person name="Chen Z."/>
            <person name="Engels R."/>
            <person name="Freedman E."/>
            <person name="Gellesch M."/>
            <person name="Goldberg J."/>
            <person name="Griggs A."/>
            <person name="Gujja S."/>
            <person name="Heiman D.I."/>
            <person name="Hepburn T.A."/>
            <person name="Howarth C."/>
            <person name="Jen D."/>
            <person name="Larson L."/>
            <person name="Lewis B."/>
            <person name="Mehta T."/>
            <person name="Park D."/>
            <person name="Pearson M."/>
            <person name="Roberts A."/>
            <person name="Saif S."/>
            <person name="Shea T.D."/>
            <person name="Shenoy N."/>
            <person name="Sisk P."/>
            <person name="Stolte C."/>
            <person name="Sykes S."/>
            <person name="Walk T."/>
            <person name="White J."/>
            <person name="Yandava C."/>
            <person name="Klein B."/>
            <person name="McEwen J.G."/>
            <person name="Puccia R."/>
            <person name="Goldman G.H."/>
            <person name="Felipe M.S."/>
            <person name="Nino-Vega G."/>
            <person name="San-Blas G."/>
            <person name="Taylor J.W."/>
            <person name="Mendoza L."/>
            <person name="Galagan J.E."/>
            <person name="Nusbaum C."/>
            <person name="Birren B.W."/>
        </authorList>
    </citation>
    <scope>NUCLEOTIDE SEQUENCE [LARGE SCALE GENOMIC DNA]</scope>
    <source>
        <strain evidence="3">H143</strain>
    </source>
</reference>
<organism evidence="2 3">
    <name type="scientific">Ajellomyces capsulatus (strain H143)</name>
    <name type="common">Darling's disease fungus</name>
    <name type="synonym">Histoplasma capsulatum</name>
    <dbReference type="NCBI Taxonomy" id="544712"/>
    <lineage>
        <taxon>Eukaryota</taxon>
        <taxon>Fungi</taxon>
        <taxon>Dikarya</taxon>
        <taxon>Ascomycota</taxon>
        <taxon>Pezizomycotina</taxon>
        <taxon>Eurotiomycetes</taxon>
        <taxon>Eurotiomycetidae</taxon>
        <taxon>Onygenales</taxon>
        <taxon>Ajellomycetaceae</taxon>
        <taxon>Histoplasma</taxon>
    </lineage>
</organism>
<sequence>MISRAAAPSTHSFSHITPRTLHTASTVSSHAAREPRRQRQQQRGLATVQDAAASPPRTYGGLKDQDRIFQNLYGHHGADLKTAMKYGDWYRTKDIVLKGHDWVWTVPGV</sequence>
<accession>C6HIT7</accession>
<protein>
    <submittedName>
        <fullName evidence="2">NADH-ubiquinone oxidoreductase 51 kDa subunit</fullName>
    </submittedName>
</protein>
<dbReference type="Proteomes" id="UP000002624">
    <property type="component" value="Unassembled WGS sequence"/>
</dbReference>
<keyword evidence="2" id="KW-0830">Ubiquinone</keyword>
<evidence type="ECO:0000256" key="1">
    <source>
        <dbReference type="SAM" id="MobiDB-lite"/>
    </source>
</evidence>
<evidence type="ECO:0000313" key="2">
    <source>
        <dbReference type="EMBL" id="EER39749.1"/>
    </source>
</evidence>
<dbReference type="STRING" id="544712.C6HIT7"/>
<dbReference type="InterPro" id="IPR050837">
    <property type="entry name" value="ComplexI_51kDa_subunit"/>
</dbReference>
<gene>
    <name evidence="2" type="ORF">HCDG_05971</name>
</gene>
<dbReference type="EMBL" id="GG692428">
    <property type="protein sequence ID" value="EER39749.1"/>
    <property type="molecule type" value="Genomic_DNA"/>
</dbReference>
<dbReference type="VEuPathDB" id="FungiDB:HCDG_05971"/>
<name>C6HIT7_AJECH</name>
<dbReference type="PANTHER" id="PTHR11780:SF10">
    <property type="entry name" value="NADH DEHYDROGENASE [UBIQUINONE] FLAVOPROTEIN 1, MITOCHONDRIAL"/>
    <property type="match status" value="1"/>
</dbReference>